<reference evidence="2" key="1">
    <citation type="submission" date="2016-01" db="EMBL/GenBank/DDBJ databases">
        <authorList>
            <person name="Peeters C."/>
        </authorList>
    </citation>
    <scope>NUCLEOTIDE SEQUENCE [LARGE SCALE GENOMIC DNA]</scope>
    <source>
        <strain evidence="2">LMG 22940</strain>
    </source>
</reference>
<dbReference type="PANTHER" id="PTHR43130:SF3">
    <property type="entry name" value="HTH-TYPE TRANSCRIPTIONAL REGULATOR RV1931C"/>
    <property type="match status" value="1"/>
</dbReference>
<dbReference type="InterPro" id="IPR052158">
    <property type="entry name" value="INH-QAR"/>
</dbReference>
<sequence length="192" mass="20382">MRVAMMLYAGFQLLEVSGPMDVFQEANRLWGGAFYEQHLVGPSPGPVLCSNGTAVGTTECLLDVLAPFDIVVVPGSPVVGSRREHGELVDWLGAAGRNTRKLASVSNGAFLLARAGLADHRWLATHWRDAQRLATEYPSVHVVTKPGCVKDGKLYSAVGASAGIHLALALVREDLGDDIAGSIARALSATRH</sequence>
<organism evidence="2 3">
    <name type="scientific">Caballeronia choica</name>
    <dbReference type="NCBI Taxonomy" id="326476"/>
    <lineage>
        <taxon>Bacteria</taxon>
        <taxon>Pseudomonadati</taxon>
        <taxon>Pseudomonadota</taxon>
        <taxon>Betaproteobacteria</taxon>
        <taxon>Burkholderiales</taxon>
        <taxon>Burkholderiaceae</taxon>
        <taxon>Caballeronia</taxon>
    </lineage>
</organism>
<comment type="caution">
    <text evidence="2">The sequence shown here is derived from an EMBL/GenBank/DDBJ whole genome shotgun (WGS) entry which is preliminary data.</text>
</comment>
<dbReference type="OrthoDB" id="9177852at2"/>
<dbReference type="Proteomes" id="UP000054770">
    <property type="component" value="Unassembled WGS sequence"/>
</dbReference>
<feature type="domain" description="DJ-1/PfpI" evidence="1">
    <location>
        <begin position="1"/>
        <end position="172"/>
    </location>
</feature>
<dbReference type="InterPro" id="IPR002818">
    <property type="entry name" value="DJ-1/PfpI"/>
</dbReference>
<evidence type="ECO:0000313" key="3">
    <source>
        <dbReference type="Proteomes" id="UP000054770"/>
    </source>
</evidence>
<dbReference type="PANTHER" id="PTHR43130">
    <property type="entry name" value="ARAC-FAMILY TRANSCRIPTIONAL REGULATOR"/>
    <property type="match status" value="1"/>
</dbReference>
<protein>
    <submittedName>
        <fullName evidence="2">AraC family transcriptional regulator</fullName>
    </submittedName>
</protein>
<evidence type="ECO:0000313" key="2">
    <source>
        <dbReference type="EMBL" id="SAL58970.1"/>
    </source>
</evidence>
<accession>A0A158ISA1</accession>
<dbReference type="Pfam" id="PF01965">
    <property type="entry name" value="DJ-1_PfpI"/>
    <property type="match status" value="1"/>
</dbReference>
<dbReference type="Gene3D" id="3.40.50.880">
    <property type="match status" value="1"/>
</dbReference>
<dbReference type="InterPro" id="IPR029062">
    <property type="entry name" value="Class_I_gatase-like"/>
</dbReference>
<dbReference type="AlphaFoldDB" id="A0A158ISA1"/>
<dbReference type="EMBL" id="FCON02000027">
    <property type="protein sequence ID" value="SAL58970.1"/>
    <property type="molecule type" value="Genomic_DNA"/>
</dbReference>
<proteinExistence type="predicted"/>
<dbReference type="RefSeq" id="WP_087645073.1">
    <property type="nucleotide sequence ID" value="NZ_FCON02000027.1"/>
</dbReference>
<name>A0A158ISA1_9BURK</name>
<gene>
    <name evidence="2" type="ORF">AWB68_02939</name>
</gene>
<dbReference type="SUPFAM" id="SSF52317">
    <property type="entry name" value="Class I glutamine amidotransferase-like"/>
    <property type="match status" value="1"/>
</dbReference>
<evidence type="ECO:0000259" key="1">
    <source>
        <dbReference type="Pfam" id="PF01965"/>
    </source>
</evidence>
<dbReference type="CDD" id="cd03137">
    <property type="entry name" value="GATase1_AraC_1"/>
    <property type="match status" value="1"/>
</dbReference>
<keyword evidence="3" id="KW-1185">Reference proteome</keyword>